<keyword evidence="1" id="KW-0812">Transmembrane</keyword>
<feature type="transmembrane region" description="Helical" evidence="1">
    <location>
        <begin position="7"/>
        <end position="28"/>
    </location>
</feature>
<dbReference type="AlphaFoldDB" id="A0A511ADP6"/>
<evidence type="ECO:0000313" key="2">
    <source>
        <dbReference type="EMBL" id="GEK86146.1"/>
    </source>
</evidence>
<name>A0A511ADP6_9MICO</name>
<accession>A0A511ADP6</accession>
<dbReference type="Proteomes" id="UP000321225">
    <property type="component" value="Unassembled WGS sequence"/>
</dbReference>
<reference evidence="2 3" key="1">
    <citation type="submission" date="2019-07" db="EMBL/GenBank/DDBJ databases">
        <title>Whole genome shotgun sequence of Microbacterium aerolatum NBRC 103071.</title>
        <authorList>
            <person name="Hosoyama A."/>
            <person name="Uohara A."/>
            <person name="Ohji S."/>
            <person name="Ichikawa N."/>
        </authorList>
    </citation>
    <scope>NUCLEOTIDE SEQUENCE [LARGE SCALE GENOMIC DNA]</scope>
    <source>
        <strain evidence="2 3">NBRC 103071</strain>
    </source>
</reference>
<feature type="transmembrane region" description="Helical" evidence="1">
    <location>
        <begin position="34"/>
        <end position="54"/>
    </location>
</feature>
<evidence type="ECO:0000313" key="3">
    <source>
        <dbReference type="Proteomes" id="UP000321225"/>
    </source>
</evidence>
<keyword evidence="3" id="KW-1185">Reference proteome</keyword>
<keyword evidence="1" id="KW-1133">Transmembrane helix</keyword>
<sequence length="59" mass="6353">MRVTARIALVILSAGSKFLVLWLTDLVLGGAVRLGGFIEVTLLIVALMAARYAVRALIR</sequence>
<dbReference type="RefSeq" id="WP_229718181.1">
    <property type="nucleotide sequence ID" value="NZ_BJUW01000004.1"/>
</dbReference>
<dbReference type="EMBL" id="BJUW01000004">
    <property type="protein sequence ID" value="GEK86146.1"/>
    <property type="molecule type" value="Genomic_DNA"/>
</dbReference>
<evidence type="ECO:0000256" key="1">
    <source>
        <dbReference type="SAM" id="Phobius"/>
    </source>
</evidence>
<protein>
    <submittedName>
        <fullName evidence="2">Uncharacterized protein</fullName>
    </submittedName>
</protein>
<comment type="caution">
    <text evidence="2">The sequence shown here is derived from an EMBL/GenBank/DDBJ whole genome shotgun (WGS) entry which is preliminary data.</text>
</comment>
<proteinExistence type="predicted"/>
<keyword evidence="1" id="KW-0472">Membrane</keyword>
<organism evidence="2 3">
    <name type="scientific">Microbacterium aerolatum</name>
    <dbReference type="NCBI Taxonomy" id="153731"/>
    <lineage>
        <taxon>Bacteria</taxon>
        <taxon>Bacillati</taxon>
        <taxon>Actinomycetota</taxon>
        <taxon>Actinomycetes</taxon>
        <taxon>Micrococcales</taxon>
        <taxon>Microbacteriaceae</taxon>
        <taxon>Microbacterium</taxon>
    </lineage>
</organism>
<gene>
    <name evidence="2" type="ORF">MAE01_13220</name>
</gene>